<reference evidence="1 2" key="1">
    <citation type="submission" date="2021-06" db="EMBL/GenBank/DDBJ databases">
        <title>Caerostris extrusa draft genome.</title>
        <authorList>
            <person name="Kono N."/>
            <person name="Arakawa K."/>
        </authorList>
    </citation>
    <scope>NUCLEOTIDE SEQUENCE [LARGE SCALE GENOMIC DNA]</scope>
</reference>
<protein>
    <submittedName>
        <fullName evidence="1">Uncharacterized protein</fullName>
    </submittedName>
</protein>
<gene>
    <name evidence="1" type="ORF">CEXT_427711</name>
</gene>
<proteinExistence type="predicted"/>
<keyword evidence="2" id="KW-1185">Reference proteome</keyword>
<evidence type="ECO:0000313" key="1">
    <source>
        <dbReference type="EMBL" id="GIZ03685.1"/>
    </source>
</evidence>
<dbReference type="Proteomes" id="UP001054945">
    <property type="component" value="Unassembled WGS sequence"/>
</dbReference>
<organism evidence="1 2">
    <name type="scientific">Caerostris extrusa</name>
    <name type="common">Bark spider</name>
    <name type="synonym">Caerostris bankana</name>
    <dbReference type="NCBI Taxonomy" id="172846"/>
    <lineage>
        <taxon>Eukaryota</taxon>
        <taxon>Metazoa</taxon>
        <taxon>Ecdysozoa</taxon>
        <taxon>Arthropoda</taxon>
        <taxon>Chelicerata</taxon>
        <taxon>Arachnida</taxon>
        <taxon>Araneae</taxon>
        <taxon>Araneomorphae</taxon>
        <taxon>Entelegynae</taxon>
        <taxon>Araneoidea</taxon>
        <taxon>Araneidae</taxon>
        <taxon>Caerostris</taxon>
    </lineage>
</organism>
<dbReference type="EMBL" id="BPLR01018984">
    <property type="protein sequence ID" value="GIZ03685.1"/>
    <property type="molecule type" value="Genomic_DNA"/>
</dbReference>
<evidence type="ECO:0000313" key="2">
    <source>
        <dbReference type="Proteomes" id="UP001054945"/>
    </source>
</evidence>
<dbReference type="AlphaFoldDB" id="A0AAV4YBV7"/>
<accession>A0AAV4YBV7</accession>
<name>A0AAV4YBV7_CAEEX</name>
<sequence>MDAIINIRVHRIKSTLCNYHSCKNLSFLTSMTYTIRAPKVFATTALFQDCVKHLFIVEFHKELITKLLLCCIPIHRQPLERANINELDGKRVVF</sequence>
<comment type="caution">
    <text evidence="1">The sequence shown here is derived from an EMBL/GenBank/DDBJ whole genome shotgun (WGS) entry which is preliminary data.</text>
</comment>